<keyword evidence="2" id="KW-0812">Transmembrane</keyword>
<accession>A0ABV3P662</accession>
<dbReference type="RefSeq" id="WP_367638042.1">
    <property type="nucleotide sequence ID" value="NZ_JBFNQN010000006.1"/>
</dbReference>
<protein>
    <recommendedName>
        <fullName evidence="5">PknH-like protein</fullName>
    </recommendedName>
</protein>
<dbReference type="EMBL" id="JBFNQN010000006">
    <property type="protein sequence ID" value="MEW9265117.1"/>
    <property type="molecule type" value="Genomic_DNA"/>
</dbReference>
<feature type="transmembrane region" description="Helical" evidence="2">
    <location>
        <begin position="57"/>
        <end position="77"/>
    </location>
</feature>
<keyword evidence="4" id="KW-1185">Reference proteome</keyword>
<feature type="compositionally biased region" description="Low complexity" evidence="1">
    <location>
        <begin position="111"/>
        <end position="121"/>
    </location>
</feature>
<feature type="region of interest" description="Disordered" evidence="1">
    <location>
        <begin position="77"/>
        <end position="133"/>
    </location>
</feature>
<gene>
    <name evidence="3" type="ORF">AB1207_10195</name>
</gene>
<organism evidence="3 4">
    <name type="scientific">Kineococcus endophyticus</name>
    <dbReference type="NCBI Taxonomy" id="1181883"/>
    <lineage>
        <taxon>Bacteria</taxon>
        <taxon>Bacillati</taxon>
        <taxon>Actinomycetota</taxon>
        <taxon>Actinomycetes</taxon>
        <taxon>Kineosporiales</taxon>
        <taxon>Kineosporiaceae</taxon>
        <taxon>Kineococcus</taxon>
    </lineage>
</organism>
<feature type="compositionally biased region" description="Polar residues" evidence="1">
    <location>
        <begin position="81"/>
        <end position="94"/>
    </location>
</feature>
<evidence type="ECO:0008006" key="5">
    <source>
        <dbReference type="Google" id="ProtNLM"/>
    </source>
</evidence>
<evidence type="ECO:0000256" key="2">
    <source>
        <dbReference type="SAM" id="Phobius"/>
    </source>
</evidence>
<proteinExistence type="predicted"/>
<evidence type="ECO:0000313" key="3">
    <source>
        <dbReference type="EMBL" id="MEW9265117.1"/>
    </source>
</evidence>
<keyword evidence="2" id="KW-1133">Transmembrane helix</keyword>
<name>A0ABV3P662_9ACTN</name>
<reference evidence="3 4" key="1">
    <citation type="submission" date="2024-07" db="EMBL/GenBank/DDBJ databases">
        <authorList>
            <person name="Thanompreechachai J."/>
            <person name="Duangmal K."/>
        </authorList>
    </citation>
    <scope>NUCLEOTIDE SEQUENCE [LARGE SCALE GENOMIC DNA]</scope>
    <source>
        <strain evidence="3 4">KCTC 19886</strain>
    </source>
</reference>
<comment type="caution">
    <text evidence="3">The sequence shown here is derived from an EMBL/GenBank/DDBJ whole genome shotgun (WGS) entry which is preliminary data.</text>
</comment>
<keyword evidence="2" id="KW-0472">Membrane</keyword>
<evidence type="ECO:0000313" key="4">
    <source>
        <dbReference type="Proteomes" id="UP001555826"/>
    </source>
</evidence>
<dbReference type="Proteomes" id="UP001555826">
    <property type="component" value="Unassembled WGS sequence"/>
</dbReference>
<evidence type="ECO:0000256" key="1">
    <source>
        <dbReference type="SAM" id="MobiDB-lite"/>
    </source>
</evidence>
<sequence length="301" mass="31192">MPDHDDRSRAPEPPGDEVTDLLLAAFESEVRTGPVDERSLATGALTRVRRRRSRRRVRTAVAAVVLVAAVPLTLQVWPGGSVSTTPVGTPTGSESRLPERPASPSTPPTTPTSSGPADPAAQEPPPPLPRTLATVPTGVELISDSGPYQRENSPLAGLGVTCDLTTVHPSTVSARKWQWNAVDAPADAQEGVTLLVTRWPTGTAQAAFDGLGSDGAACRFGWAVTPFPVSVQGADQTWAATTDFTGDYQGGPVHQVSAAARVGDLAVGVSVESSRPAREEELTSLLSAAVADLRADQGSGG</sequence>